<evidence type="ECO:0000256" key="1">
    <source>
        <dbReference type="SAM" id="Phobius"/>
    </source>
</evidence>
<keyword evidence="3" id="KW-1185">Reference proteome</keyword>
<keyword evidence="1" id="KW-1133">Transmembrane helix</keyword>
<keyword evidence="1" id="KW-0812">Transmembrane</keyword>
<name>A0A128EBH7_9BACT</name>
<feature type="transmembrane region" description="Helical" evidence="1">
    <location>
        <begin position="156"/>
        <end position="175"/>
    </location>
</feature>
<proteinExistence type="predicted"/>
<feature type="transmembrane region" description="Helical" evidence="1">
    <location>
        <begin position="132"/>
        <end position="150"/>
    </location>
</feature>
<dbReference type="RefSeq" id="WP_075539933.1">
    <property type="nucleotide sequence ID" value="NZ_CP053844.1"/>
</dbReference>
<evidence type="ECO:0000313" key="2">
    <source>
        <dbReference type="EMBL" id="CZE46305.1"/>
    </source>
</evidence>
<dbReference type="Proteomes" id="UP000069632">
    <property type="component" value="Unassembled WGS sequence"/>
</dbReference>
<reference evidence="2 3" key="1">
    <citation type="submission" date="2016-02" db="EMBL/GenBank/DDBJ databases">
        <authorList>
            <consortium name="Pathogen Informatics"/>
        </authorList>
    </citation>
    <scope>NUCLEOTIDE SEQUENCE [LARGE SCALE GENOMIC DNA]</scope>
    <source>
        <strain evidence="2 3">RC20</strain>
    </source>
</reference>
<accession>A0A128EBH7</accession>
<gene>
    <name evidence="2" type="ORF">ERS672216_00297</name>
</gene>
<keyword evidence="1" id="KW-0472">Membrane</keyword>
<evidence type="ECO:0000313" key="3">
    <source>
        <dbReference type="Proteomes" id="UP000069632"/>
    </source>
</evidence>
<sequence length="177" mass="20063">MIGVILSPNLIKAQNDELYEFDMSSYVTPKLKVGDRVKFSIEFGEVKNLNLINESIAFIKGDLKNTFGANKLNLDLKNIKFSQNAPNSEQKDENFNKFEKKSVKNPKIQIVKPRSGSFVRFGLGLKNGVKDTLLFVFAIFILYLLCWLAWVVIDGFFTLLVGFFSGFSSLIEYVGKK</sequence>
<protein>
    <submittedName>
        <fullName evidence="2">Uncharacterized protein</fullName>
    </submittedName>
</protein>
<dbReference type="AlphaFoldDB" id="A0A128EBH7"/>
<dbReference type="EMBL" id="FIZP01000001">
    <property type="protein sequence ID" value="CZE46305.1"/>
    <property type="molecule type" value="Genomic_DNA"/>
</dbReference>
<organism evidence="2 3">
    <name type="scientific">Campylobacter geochelonis</name>
    <dbReference type="NCBI Taxonomy" id="1780362"/>
    <lineage>
        <taxon>Bacteria</taxon>
        <taxon>Pseudomonadati</taxon>
        <taxon>Campylobacterota</taxon>
        <taxon>Epsilonproteobacteria</taxon>
        <taxon>Campylobacterales</taxon>
        <taxon>Campylobacteraceae</taxon>
        <taxon>Campylobacter</taxon>
    </lineage>
</organism>